<evidence type="ECO:0000313" key="1">
    <source>
        <dbReference type="EMBL" id="KXZ42277.1"/>
    </source>
</evidence>
<evidence type="ECO:0000313" key="2">
    <source>
        <dbReference type="Proteomes" id="UP000075714"/>
    </source>
</evidence>
<dbReference type="EMBL" id="LSYV01000169">
    <property type="protein sequence ID" value="KXZ42277.1"/>
    <property type="molecule type" value="Genomic_DNA"/>
</dbReference>
<name>A0A150FXH2_GONPE</name>
<dbReference type="Proteomes" id="UP000075714">
    <property type="component" value="Unassembled WGS sequence"/>
</dbReference>
<keyword evidence="2" id="KW-1185">Reference proteome</keyword>
<accession>A0A150FXH2</accession>
<reference evidence="2" key="1">
    <citation type="journal article" date="2016" name="Nat. Commun.">
        <title>The Gonium pectorale genome demonstrates co-option of cell cycle regulation during the evolution of multicellularity.</title>
        <authorList>
            <person name="Hanschen E.R."/>
            <person name="Marriage T.N."/>
            <person name="Ferris P.J."/>
            <person name="Hamaji T."/>
            <person name="Toyoda A."/>
            <person name="Fujiyama A."/>
            <person name="Neme R."/>
            <person name="Noguchi H."/>
            <person name="Minakuchi Y."/>
            <person name="Suzuki M."/>
            <person name="Kawai-Toyooka H."/>
            <person name="Smith D.R."/>
            <person name="Sparks H."/>
            <person name="Anderson J."/>
            <person name="Bakaric R."/>
            <person name="Luria V."/>
            <person name="Karger A."/>
            <person name="Kirschner M.W."/>
            <person name="Durand P.M."/>
            <person name="Michod R.E."/>
            <person name="Nozaki H."/>
            <person name="Olson B.J."/>
        </authorList>
    </citation>
    <scope>NUCLEOTIDE SEQUENCE [LARGE SCALE GENOMIC DNA]</scope>
    <source>
        <strain evidence="2">NIES-2863</strain>
    </source>
</reference>
<protein>
    <submittedName>
        <fullName evidence="1">Uncharacterized protein</fullName>
    </submittedName>
</protein>
<sequence>MEACQWLAARGCPRPRDAVAAAAAASGDRDLYEWFLSRADGFKCTAQAMEAAAAAGHESLAHRIRSTVSTKHVRESYLVAVASGCRL</sequence>
<organism evidence="1 2">
    <name type="scientific">Gonium pectorale</name>
    <name type="common">Green alga</name>
    <dbReference type="NCBI Taxonomy" id="33097"/>
    <lineage>
        <taxon>Eukaryota</taxon>
        <taxon>Viridiplantae</taxon>
        <taxon>Chlorophyta</taxon>
        <taxon>core chlorophytes</taxon>
        <taxon>Chlorophyceae</taxon>
        <taxon>CS clade</taxon>
        <taxon>Chlamydomonadales</taxon>
        <taxon>Volvocaceae</taxon>
        <taxon>Gonium</taxon>
    </lineage>
</organism>
<proteinExistence type="predicted"/>
<gene>
    <name evidence="1" type="ORF">GPECTOR_169g181</name>
</gene>
<dbReference type="AlphaFoldDB" id="A0A150FXH2"/>
<comment type="caution">
    <text evidence="1">The sequence shown here is derived from an EMBL/GenBank/DDBJ whole genome shotgun (WGS) entry which is preliminary data.</text>
</comment>